<reference evidence="2 3" key="1">
    <citation type="submission" date="2022-06" db="EMBL/GenBank/DDBJ databases">
        <title>Rhizosaccharibacter gen. nov. sp. nov. KSS12, endophytic bacteria isolated from sugarcane.</title>
        <authorList>
            <person name="Pitiwittayakul N."/>
        </authorList>
    </citation>
    <scope>NUCLEOTIDE SEQUENCE [LARGE SCALE GENOMIC DNA]</scope>
    <source>
        <strain evidence="2 3">KSS12</strain>
    </source>
</reference>
<accession>A0ABT1VYQ6</accession>
<comment type="caution">
    <text evidence="2">The sequence shown here is derived from an EMBL/GenBank/DDBJ whole genome shotgun (WGS) entry which is preliminary data.</text>
</comment>
<dbReference type="PANTHER" id="PTHR11669:SF8">
    <property type="entry name" value="DNA POLYMERASE III SUBUNIT DELTA"/>
    <property type="match status" value="1"/>
</dbReference>
<dbReference type="Pfam" id="PF13177">
    <property type="entry name" value="DNA_pol3_delta2"/>
    <property type="match status" value="1"/>
</dbReference>
<keyword evidence="3" id="KW-1185">Reference proteome</keyword>
<proteinExistence type="predicted"/>
<feature type="domain" description="Helicase ATP-binding" evidence="1">
    <location>
        <begin position="26"/>
        <end position="180"/>
    </location>
</feature>
<evidence type="ECO:0000259" key="1">
    <source>
        <dbReference type="PROSITE" id="PS51192"/>
    </source>
</evidence>
<dbReference type="InterPro" id="IPR050238">
    <property type="entry name" value="DNA_Rep/Repair_Clamp_Loader"/>
</dbReference>
<evidence type="ECO:0000313" key="2">
    <source>
        <dbReference type="EMBL" id="MCQ8241464.1"/>
    </source>
</evidence>
<dbReference type="SMART" id="SM00382">
    <property type="entry name" value="AAA"/>
    <property type="match status" value="1"/>
</dbReference>
<dbReference type="Proteomes" id="UP001524547">
    <property type="component" value="Unassembled WGS sequence"/>
</dbReference>
<dbReference type="Gene3D" id="3.40.50.300">
    <property type="entry name" value="P-loop containing nucleotide triphosphate hydrolases"/>
    <property type="match status" value="1"/>
</dbReference>
<name>A0ABT1VYQ6_9PROT</name>
<dbReference type="InterPro" id="IPR004622">
    <property type="entry name" value="DNA_pol_HolB"/>
</dbReference>
<dbReference type="RefSeq" id="WP_422920203.1">
    <property type="nucleotide sequence ID" value="NZ_JAMZEJ010000006.1"/>
</dbReference>
<dbReference type="PROSITE" id="PS51192">
    <property type="entry name" value="HELICASE_ATP_BIND_1"/>
    <property type="match status" value="1"/>
</dbReference>
<dbReference type="EMBL" id="JAMZEJ010000006">
    <property type="protein sequence ID" value="MCQ8241464.1"/>
    <property type="molecule type" value="Genomic_DNA"/>
</dbReference>
<dbReference type="NCBIfam" id="TIGR00678">
    <property type="entry name" value="holB"/>
    <property type="match status" value="1"/>
</dbReference>
<gene>
    <name evidence="2" type="ORF">NFI88_11515</name>
</gene>
<dbReference type="EC" id="2.7.7.7" evidence="2"/>
<protein>
    <submittedName>
        <fullName evidence="2">DNA polymerase III subunit delta</fullName>
        <ecNumber evidence="2">2.7.7.7</ecNumber>
    </submittedName>
</protein>
<evidence type="ECO:0000313" key="3">
    <source>
        <dbReference type="Proteomes" id="UP001524547"/>
    </source>
</evidence>
<dbReference type="InterPro" id="IPR027417">
    <property type="entry name" value="P-loop_NTPase"/>
</dbReference>
<organism evidence="2 3">
    <name type="scientific">Rhizosaccharibacter radicis</name>
    <dbReference type="NCBI Taxonomy" id="2782605"/>
    <lineage>
        <taxon>Bacteria</taxon>
        <taxon>Pseudomonadati</taxon>
        <taxon>Pseudomonadota</taxon>
        <taxon>Alphaproteobacteria</taxon>
        <taxon>Acetobacterales</taxon>
        <taxon>Acetobacteraceae</taxon>
        <taxon>Rhizosaccharibacter</taxon>
    </lineage>
</organism>
<dbReference type="InterPro" id="IPR014001">
    <property type="entry name" value="Helicase_ATP-bd"/>
</dbReference>
<sequence length="327" mass="34988">MTVAAPREQARLFGHEQAEGTLLAAHRGGRLHHAWLLAGPEGVGKETLAFRAARWLLAGGEGATMAVAPNLPLFRRVAMGSHPDLLTVARAFDEKRGVRRDEIVIEDVRRVAEFLRRTAAEGGWRVVVVDGADRLNRNAANALLKLLEEPPARTLLLLTASAPGRLLPTIRSRCRTLRLPPLDRDAMTAALRHLRPDLSGNGIDELLPLSGGSPGRALALADDAAAQLRAGIETVLAGAGEAEQFKLAELALRRPDGIATFFDQAAAVLGDGIRRAARSGASLPQGRGLADGSELWSRLAAMRDDAERFTLDKRQTILSGLHLLGGS</sequence>
<dbReference type="GO" id="GO:0003887">
    <property type="term" value="F:DNA-directed DNA polymerase activity"/>
    <property type="evidence" value="ECO:0007669"/>
    <property type="project" value="UniProtKB-EC"/>
</dbReference>
<dbReference type="PANTHER" id="PTHR11669">
    <property type="entry name" value="REPLICATION FACTOR C / DNA POLYMERASE III GAMMA-TAU SUBUNIT"/>
    <property type="match status" value="1"/>
</dbReference>
<keyword evidence="2" id="KW-0808">Transferase</keyword>
<dbReference type="SUPFAM" id="SSF52540">
    <property type="entry name" value="P-loop containing nucleoside triphosphate hydrolases"/>
    <property type="match status" value="1"/>
</dbReference>
<keyword evidence="2" id="KW-0548">Nucleotidyltransferase</keyword>
<dbReference type="InterPro" id="IPR003593">
    <property type="entry name" value="AAA+_ATPase"/>
</dbReference>
<dbReference type="NCBIfam" id="NF005677">
    <property type="entry name" value="PRK07471.1"/>
    <property type="match status" value="1"/>
</dbReference>